<gene>
    <name evidence="1" type="ORF">ABUE31_10420</name>
</gene>
<evidence type="ECO:0000313" key="1">
    <source>
        <dbReference type="EMBL" id="MEW9806400.1"/>
    </source>
</evidence>
<comment type="caution">
    <text evidence="1">The sequence shown here is derived from an EMBL/GenBank/DDBJ whole genome shotgun (WGS) entry which is preliminary data.</text>
</comment>
<evidence type="ECO:0000313" key="2">
    <source>
        <dbReference type="Proteomes" id="UP001556196"/>
    </source>
</evidence>
<keyword evidence="2" id="KW-1185">Reference proteome</keyword>
<dbReference type="EMBL" id="JBFOCI010000002">
    <property type="protein sequence ID" value="MEW9806400.1"/>
    <property type="molecule type" value="Genomic_DNA"/>
</dbReference>
<protein>
    <submittedName>
        <fullName evidence="1">RiPP</fullName>
    </submittedName>
</protein>
<proteinExistence type="predicted"/>
<reference evidence="1 2" key="1">
    <citation type="submission" date="2024-06" db="EMBL/GenBank/DDBJ databases">
        <authorList>
            <person name="Tuo L."/>
        </authorList>
    </citation>
    <scope>NUCLEOTIDE SEQUENCE [LARGE SCALE GENOMIC DNA]</scope>
    <source>
        <strain evidence="1 2">ZMM04-5</strain>
    </source>
</reference>
<sequence length="36" mass="3557">MKKTYAKPTLSLKGALAAVTAQNNGAAIASGQVKPG</sequence>
<name>A0ABV3QZ89_9HYPH</name>
<organism evidence="1 2">
    <name type="scientific">Mesorhizobium marinum</name>
    <dbReference type="NCBI Taxonomy" id="3228790"/>
    <lineage>
        <taxon>Bacteria</taxon>
        <taxon>Pseudomonadati</taxon>
        <taxon>Pseudomonadota</taxon>
        <taxon>Alphaproteobacteria</taxon>
        <taxon>Hyphomicrobiales</taxon>
        <taxon>Phyllobacteriaceae</taxon>
        <taxon>Mesorhizobium</taxon>
    </lineage>
</organism>
<dbReference type="Proteomes" id="UP001556196">
    <property type="component" value="Unassembled WGS sequence"/>
</dbReference>
<accession>A0ABV3QZ89</accession>